<gene>
    <name evidence="4" type="ORF">PGLA2088_LOCUS37517</name>
</gene>
<evidence type="ECO:0000313" key="4">
    <source>
        <dbReference type="EMBL" id="CAE8713413.1"/>
    </source>
</evidence>
<evidence type="ECO:0000259" key="3">
    <source>
        <dbReference type="Pfam" id="PF00501"/>
    </source>
</evidence>
<evidence type="ECO:0000313" key="5">
    <source>
        <dbReference type="Proteomes" id="UP000626109"/>
    </source>
</evidence>
<sequence>AAWTPEARPLVDFNASQARAMCVHGAGDIVYYARTCAQVIPDLEASSRGAPRFLALEAAAYALRLLARELAGTADVGLFAFPSLQRFLLGEASAAVRQGRAGEKSGQTKSLGCAVGSALSWAWLASSEHHDVRVLPLATMTGRVLEDITGALLKELWASRVRGLEEQGGHLRPLSEQGALSVSLEQLRTCDVLLGPEVALLDLLAFSEGRLRRSLKLGLHGQLPSRNLKQKSSDLQVSEAVAVRRSLTAELAGRGWKVELLSISDHLLLRYLSAGFGFSLFLASANTSRNGPKLADLAVRQGARIIQGTPATWRSLVHGGLRGHGGLAAICGGEAFPPSLARPLQRCAGGGVWNAYGPTEATIWATTHFLGPEDGDVDSNRAVPIGLPLPNTELLVIEAAGREDWRQGSEDVGELLVGGAGVALGYHRRPELTAASFIARPAGAARSTVCGPTAVLLSQ</sequence>
<proteinExistence type="predicted"/>
<dbReference type="EMBL" id="CAJNNW010032489">
    <property type="protein sequence ID" value="CAE8713413.1"/>
    <property type="molecule type" value="Genomic_DNA"/>
</dbReference>
<comment type="caution">
    <text evidence="4">The sequence shown here is derived from an EMBL/GenBank/DDBJ whole genome shotgun (WGS) entry which is preliminary data.</text>
</comment>
<accession>A0A813KUW3</accession>
<name>A0A813KUW3_POLGL</name>
<evidence type="ECO:0000256" key="1">
    <source>
        <dbReference type="ARBA" id="ARBA00022450"/>
    </source>
</evidence>
<keyword evidence="1" id="KW-0596">Phosphopantetheine</keyword>
<dbReference type="Gene3D" id="2.30.38.10">
    <property type="entry name" value="Luciferase, Domain 3"/>
    <property type="match status" value="1"/>
</dbReference>
<dbReference type="InterPro" id="IPR000873">
    <property type="entry name" value="AMP-dep_synth/lig_dom"/>
</dbReference>
<feature type="non-terminal residue" evidence="4">
    <location>
        <position position="1"/>
    </location>
</feature>
<dbReference type="PANTHER" id="PTHR44845:SF6">
    <property type="entry name" value="BETA-ALANINE-ACTIVATING ENZYME"/>
    <property type="match status" value="1"/>
</dbReference>
<feature type="domain" description="AMP-dependent synthetase/ligase" evidence="3">
    <location>
        <begin position="273"/>
        <end position="427"/>
    </location>
</feature>
<protein>
    <recommendedName>
        <fullName evidence="3">AMP-dependent synthetase/ligase domain-containing protein</fullName>
    </recommendedName>
</protein>
<dbReference type="PANTHER" id="PTHR44845">
    <property type="entry name" value="CARRIER DOMAIN-CONTAINING PROTEIN"/>
    <property type="match status" value="1"/>
</dbReference>
<feature type="non-terminal residue" evidence="4">
    <location>
        <position position="459"/>
    </location>
</feature>
<evidence type="ECO:0000256" key="2">
    <source>
        <dbReference type="ARBA" id="ARBA00022553"/>
    </source>
</evidence>
<dbReference type="SUPFAM" id="SSF56801">
    <property type="entry name" value="Acetyl-CoA synthetase-like"/>
    <property type="match status" value="1"/>
</dbReference>
<dbReference type="Gene3D" id="3.40.50.980">
    <property type="match status" value="1"/>
</dbReference>
<organism evidence="4 5">
    <name type="scientific">Polarella glacialis</name>
    <name type="common">Dinoflagellate</name>
    <dbReference type="NCBI Taxonomy" id="89957"/>
    <lineage>
        <taxon>Eukaryota</taxon>
        <taxon>Sar</taxon>
        <taxon>Alveolata</taxon>
        <taxon>Dinophyceae</taxon>
        <taxon>Suessiales</taxon>
        <taxon>Suessiaceae</taxon>
        <taxon>Polarella</taxon>
    </lineage>
</organism>
<dbReference type="Pfam" id="PF00501">
    <property type="entry name" value="AMP-binding"/>
    <property type="match status" value="1"/>
</dbReference>
<dbReference type="AlphaFoldDB" id="A0A813KUW3"/>
<keyword evidence="2" id="KW-0597">Phosphoprotein</keyword>
<dbReference type="Proteomes" id="UP000626109">
    <property type="component" value="Unassembled WGS sequence"/>
</dbReference>
<reference evidence="4" key="1">
    <citation type="submission" date="2021-02" db="EMBL/GenBank/DDBJ databases">
        <authorList>
            <person name="Dougan E. K."/>
            <person name="Rhodes N."/>
            <person name="Thang M."/>
            <person name="Chan C."/>
        </authorList>
    </citation>
    <scope>NUCLEOTIDE SEQUENCE</scope>
</reference>